<dbReference type="SUPFAM" id="SSF56672">
    <property type="entry name" value="DNA/RNA polymerases"/>
    <property type="match status" value="1"/>
</dbReference>
<dbReference type="EMBL" id="CAEZWK010000002">
    <property type="protein sequence ID" value="CAB4646204.1"/>
    <property type="molecule type" value="Genomic_DNA"/>
</dbReference>
<dbReference type="SUPFAM" id="SSF100879">
    <property type="entry name" value="Lesion bypass DNA polymerase (Y-family), little finger domain"/>
    <property type="match status" value="1"/>
</dbReference>
<feature type="domain" description="UmuC" evidence="3">
    <location>
        <begin position="31"/>
        <end position="210"/>
    </location>
</feature>
<comment type="similarity">
    <text evidence="1">Belongs to the DNA polymerase type-Y family.</text>
</comment>
<name>A0A6J6KA53_9ZZZZ</name>
<dbReference type="InterPro" id="IPR036775">
    <property type="entry name" value="DNA_pol_Y-fam_lit_finger_sf"/>
</dbReference>
<dbReference type="Gene3D" id="3.40.1170.60">
    <property type="match status" value="1"/>
</dbReference>
<dbReference type="GO" id="GO:0006281">
    <property type="term" value="P:DNA repair"/>
    <property type="evidence" value="ECO:0007669"/>
    <property type="project" value="InterPro"/>
</dbReference>
<dbReference type="InterPro" id="IPR050116">
    <property type="entry name" value="DNA_polymerase-Y"/>
</dbReference>
<evidence type="ECO:0000256" key="2">
    <source>
        <dbReference type="SAM" id="MobiDB-lite"/>
    </source>
</evidence>
<dbReference type="InterPro" id="IPR022880">
    <property type="entry name" value="DNApol_IV"/>
</dbReference>
<dbReference type="CDD" id="cd03586">
    <property type="entry name" value="PolY_Pol_IV_kappa"/>
    <property type="match status" value="1"/>
</dbReference>
<protein>
    <submittedName>
        <fullName evidence="5">Unannotated protein</fullName>
    </submittedName>
</protein>
<evidence type="ECO:0000259" key="3">
    <source>
        <dbReference type="PROSITE" id="PS50173"/>
    </source>
</evidence>
<gene>
    <name evidence="4" type="ORF">UFOPK2157_00252</name>
    <name evidence="5" type="ORF">UFOPK2228_00157</name>
    <name evidence="6" type="ORF">UFOPK2245_00187</name>
</gene>
<dbReference type="Pfam" id="PF11799">
    <property type="entry name" value="IMS_C"/>
    <property type="match status" value="1"/>
</dbReference>
<dbReference type="PANTHER" id="PTHR11076:SF33">
    <property type="entry name" value="DNA POLYMERASE KAPPA"/>
    <property type="match status" value="1"/>
</dbReference>
<organism evidence="5">
    <name type="scientific">freshwater metagenome</name>
    <dbReference type="NCBI Taxonomy" id="449393"/>
    <lineage>
        <taxon>unclassified sequences</taxon>
        <taxon>metagenomes</taxon>
        <taxon>ecological metagenomes</taxon>
    </lineage>
</organism>
<dbReference type="GO" id="GO:0042276">
    <property type="term" value="P:error-prone translesion synthesis"/>
    <property type="evidence" value="ECO:0007669"/>
    <property type="project" value="TreeGrafter"/>
</dbReference>
<dbReference type="HAMAP" id="MF_01113">
    <property type="entry name" value="DNApol_IV"/>
    <property type="match status" value="1"/>
</dbReference>
<dbReference type="PROSITE" id="PS50173">
    <property type="entry name" value="UMUC"/>
    <property type="match status" value="1"/>
</dbReference>
<reference evidence="5" key="1">
    <citation type="submission" date="2020-05" db="EMBL/GenBank/DDBJ databases">
        <authorList>
            <person name="Chiriac C."/>
            <person name="Salcher M."/>
            <person name="Ghai R."/>
            <person name="Kavagutti S V."/>
        </authorList>
    </citation>
    <scope>NUCLEOTIDE SEQUENCE</scope>
</reference>
<dbReference type="Gene3D" id="1.10.150.20">
    <property type="entry name" value="5' to 3' exonuclease, C-terminal subdomain"/>
    <property type="match status" value="1"/>
</dbReference>
<dbReference type="GO" id="GO:0009432">
    <property type="term" value="P:SOS response"/>
    <property type="evidence" value="ECO:0007669"/>
    <property type="project" value="TreeGrafter"/>
</dbReference>
<proteinExistence type="inferred from homology"/>
<dbReference type="PANTHER" id="PTHR11076">
    <property type="entry name" value="DNA REPAIR POLYMERASE UMUC / TRANSFERASE FAMILY MEMBER"/>
    <property type="match status" value="1"/>
</dbReference>
<dbReference type="InterPro" id="IPR043128">
    <property type="entry name" value="Rev_trsase/Diguanyl_cyclase"/>
</dbReference>
<accession>A0A6J6KA53</accession>
<dbReference type="Gene3D" id="3.30.1490.100">
    <property type="entry name" value="DNA polymerase, Y-family, little finger domain"/>
    <property type="match status" value="1"/>
</dbReference>
<dbReference type="InterPro" id="IPR043502">
    <property type="entry name" value="DNA/RNA_pol_sf"/>
</dbReference>
<dbReference type="Pfam" id="PF00817">
    <property type="entry name" value="IMS"/>
    <property type="match status" value="1"/>
</dbReference>
<evidence type="ECO:0000313" key="5">
    <source>
        <dbReference type="EMBL" id="CAB4644689.1"/>
    </source>
</evidence>
<dbReference type="NCBIfam" id="NF003015">
    <property type="entry name" value="PRK03858.1"/>
    <property type="match status" value="1"/>
</dbReference>
<dbReference type="NCBIfam" id="NF002677">
    <property type="entry name" value="PRK02406.1"/>
    <property type="match status" value="1"/>
</dbReference>
<evidence type="ECO:0000256" key="1">
    <source>
        <dbReference type="ARBA" id="ARBA00010945"/>
    </source>
</evidence>
<dbReference type="AlphaFoldDB" id="A0A6J6KA53"/>
<feature type="region of interest" description="Disordered" evidence="2">
    <location>
        <begin position="394"/>
        <end position="416"/>
    </location>
</feature>
<dbReference type="GO" id="GO:0005829">
    <property type="term" value="C:cytosol"/>
    <property type="evidence" value="ECO:0007669"/>
    <property type="project" value="TreeGrafter"/>
</dbReference>
<dbReference type="InterPro" id="IPR017961">
    <property type="entry name" value="DNA_pol_Y-fam_little_finger"/>
</dbReference>
<dbReference type="Pfam" id="PF11798">
    <property type="entry name" value="IMS_HHH"/>
    <property type="match status" value="1"/>
</dbReference>
<dbReference type="InterPro" id="IPR001126">
    <property type="entry name" value="UmuC"/>
</dbReference>
<dbReference type="Gene3D" id="3.30.70.270">
    <property type="match status" value="1"/>
</dbReference>
<evidence type="ECO:0000313" key="4">
    <source>
        <dbReference type="EMBL" id="CAB4636583.1"/>
    </source>
</evidence>
<dbReference type="EMBL" id="CAEZVW010000005">
    <property type="protein sequence ID" value="CAB4636583.1"/>
    <property type="molecule type" value="Genomic_DNA"/>
</dbReference>
<dbReference type="GO" id="GO:0003887">
    <property type="term" value="F:DNA-directed DNA polymerase activity"/>
    <property type="evidence" value="ECO:0007669"/>
    <property type="project" value="InterPro"/>
</dbReference>
<evidence type="ECO:0000313" key="6">
    <source>
        <dbReference type="EMBL" id="CAB4646204.1"/>
    </source>
</evidence>
<dbReference type="InterPro" id="IPR024728">
    <property type="entry name" value="PolY_HhH_motif"/>
</dbReference>
<dbReference type="EMBL" id="CAEZWF010000002">
    <property type="protein sequence ID" value="CAB4644689.1"/>
    <property type="molecule type" value="Genomic_DNA"/>
</dbReference>
<sequence>MGSARRLRKLEHQTKYARNMSAVDGPTQATILHVDMDAFFASVAERDNPELKGKAVVIGMGTRGVVSAANYEARKFGIHSAMPVSQARRLAPHAVFLPVDMARYQEVSANVMEIFDSFTPNVEPVSVDEAFLDVTGAKRLLGTGREIATAIRAKVESQEGITCSVGIAPSKFIAKLASTYCKPNGMLEIAPEEILDFLHPLPISAMWGVGPKTAEVLERLGLRIIEDIAKLPRTTLIRAVGEAAGATLHELSWGRDYRDVAPHDGEKSISAAETFPTDLDNPEEILRDYLKLCERATSRLRDKGLFAKTISIKVRFGDFSTINRSKTLPLPIDGTHEVYEVVKSLYEALGIDRARLRLVGVSLENLTDGAPVQLMLGEREKGWREAEGAVDKARERFGPGSVRPARLIDSGDEQEE</sequence>
<dbReference type="GO" id="GO:0003684">
    <property type="term" value="F:damaged DNA binding"/>
    <property type="evidence" value="ECO:0007669"/>
    <property type="project" value="InterPro"/>
</dbReference>